<feature type="chain" id="PRO_5009325723" evidence="1">
    <location>
        <begin position="26"/>
        <end position="172"/>
    </location>
</feature>
<dbReference type="VEuPathDB" id="VectorBase:SCAU002559"/>
<keyword evidence="3" id="KW-1185">Reference proteome</keyword>
<sequence length="172" mass="18806">MVFKFLTFLLAVFLTNGILYKPVLAVCNECQDNHVACVNETSYYMCFGEGIPNTKQLFTCPDGMVCTYLPTICFQRSTLPASCGDTSSCGVCNANQVFACTSRTTFAFCFGATIPSDVVGNCPKGTICDASSPNFCVDELMPNSIVCDQIEPVSIMDLKRMNGLKNEIEFKK</sequence>
<protein>
    <submittedName>
        <fullName evidence="2">Uncharacterized protein</fullName>
    </submittedName>
</protein>
<gene>
    <name evidence="2" type="primary">106088962</name>
</gene>
<evidence type="ECO:0000313" key="2">
    <source>
        <dbReference type="EnsemblMetazoa" id="SCAU002559-PA"/>
    </source>
</evidence>
<dbReference type="KEGG" id="scac:106088962"/>
<evidence type="ECO:0000313" key="3">
    <source>
        <dbReference type="Proteomes" id="UP000095300"/>
    </source>
</evidence>
<feature type="signal peptide" evidence="1">
    <location>
        <begin position="1"/>
        <end position="25"/>
    </location>
</feature>
<keyword evidence="1" id="KW-0732">Signal</keyword>
<dbReference type="OrthoDB" id="8029473at2759"/>
<organism evidence="2 3">
    <name type="scientific">Stomoxys calcitrans</name>
    <name type="common">Stable fly</name>
    <name type="synonym">Conops calcitrans</name>
    <dbReference type="NCBI Taxonomy" id="35570"/>
    <lineage>
        <taxon>Eukaryota</taxon>
        <taxon>Metazoa</taxon>
        <taxon>Ecdysozoa</taxon>
        <taxon>Arthropoda</taxon>
        <taxon>Hexapoda</taxon>
        <taxon>Insecta</taxon>
        <taxon>Pterygota</taxon>
        <taxon>Neoptera</taxon>
        <taxon>Endopterygota</taxon>
        <taxon>Diptera</taxon>
        <taxon>Brachycera</taxon>
        <taxon>Muscomorpha</taxon>
        <taxon>Muscoidea</taxon>
        <taxon>Muscidae</taxon>
        <taxon>Stomoxys</taxon>
    </lineage>
</organism>
<dbReference type="AlphaFoldDB" id="A0A1I8NW72"/>
<accession>A0A1I8NW72</accession>
<proteinExistence type="predicted"/>
<name>A0A1I8NW72_STOCA</name>
<dbReference type="EnsemblMetazoa" id="SCAU002559-RA">
    <property type="protein sequence ID" value="SCAU002559-PA"/>
    <property type="gene ID" value="SCAU002559"/>
</dbReference>
<dbReference type="Proteomes" id="UP000095300">
    <property type="component" value="Unassembled WGS sequence"/>
</dbReference>
<evidence type="ECO:0000256" key="1">
    <source>
        <dbReference type="SAM" id="SignalP"/>
    </source>
</evidence>
<reference evidence="2" key="1">
    <citation type="submission" date="2020-05" db="UniProtKB">
        <authorList>
            <consortium name="EnsemblMetazoa"/>
        </authorList>
    </citation>
    <scope>IDENTIFICATION</scope>
    <source>
        <strain evidence="2">USDA</strain>
    </source>
</reference>